<dbReference type="EMBL" id="CP108036">
    <property type="protein sequence ID" value="WUN83903.1"/>
    <property type="molecule type" value="Genomic_DNA"/>
</dbReference>
<keyword evidence="3" id="KW-1185">Reference proteome</keyword>
<name>A0ABZ1QMK6_9ACTN</name>
<evidence type="ECO:0000313" key="3">
    <source>
        <dbReference type="Proteomes" id="UP001432312"/>
    </source>
</evidence>
<dbReference type="Proteomes" id="UP001432312">
    <property type="component" value="Chromosome"/>
</dbReference>
<organism evidence="2 3">
    <name type="scientific">Streptomyces erythrochromogenes</name>
    <dbReference type="NCBI Taxonomy" id="285574"/>
    <lineage>
        <taxon>Bacteria</taxon>
        <taxon>Bacillati</taxon>
        <taxon>Actinomycetota</taxon>
        <taxon>Actinomycetes</taxon>
        <taxon>Kitasatosporales</taxon>
        <taxon>Streptomycetaceae</taxon>
        <taxon>Streptomyces</taxon>
    </lineage>
</organism>
<protein>
    <submittedName>
        <fullName evidence="2">Uncharacterized protein</fullName>
    </submittedName>
</protein>
<sequence>MEKPAAARIAMTDPAARQTAAPPDTDQPRTSAAITPPAGHAAETR</sequence>
<dbReference type="RefSeq" id="WP_328741032.1">
    <property type="nucleotide sequence ID" value="NZ_CP108036.1"/>
</dbReference>
<feature type="region of interest" description="Disordered" evidence="1">
    <location>
        <begin position="1"/>
        <end position="45"/>
    </location>
</feature>
<proteinExistence type="predicted"/>
<accession>A0ABZ1QMK6</accession>
<reference evidence="2" key="1">
    <citation type="submission" date="2022-10" db="EMBL/GenBank/DDBJ databases">
        <title>The complete genomes of actinobacterial strains from the NBC collection.</title>
        <authorList>
            <person name="Joergensen T.S."/>
            <person name="Alvarez Arevalo M."/>
            <person name="Sterndorff E.B."/>
            <person name="Faurdal D."/>
            <person name="Vuksanovic O."/>
            <person name="Mourched A.-S."/>
            <person name="Charusanti P."/>
            <person name="Shaw S."/>
            <person name="Blin K."/>
            <person name="Weber T."/>
        </authorList>
    </citation>
    <scope>NUCLEOTIDE SEQUENCE</scope>
    <source>
        <strain evidence="2">NBC_00303</strain>
    </source>
</reference>
<gene>
    <name evidence="2" type="ORF">OHA91_38640</name>
</gene>
<evidence type="ECO:0000256" key="1">
    <source>
        <dbReference type="SAM" id="MobiDB-lite"/>
    </source>
</evidence>
<dbReference type="GeneID" id="95502100"/>
<evidence type="ECO:0000313" key="2">
    <source>
        <dbReference type="EMBL" id="WUN83903.1"/>
    </source>
</evidence>